<name>A0A5M8Q9U0_9MICO</name>
<dbReference type="Proteomes" id="UP000323221">
    <property type="component" value="Unassembled WGS sequence"/>
</dbReference>
<comment type="caution">
    <text evidence="7">The sequence shown here is derived from an EMBL/GenBank/DDBJ whole genome shotgun (WGS) entry which is preliminary data.</text>
</comment>
<sequence length="163" mass="17685">MSVREIRVFGDPVLRERAEPVDPSAPATAALVQDLLDTVRVPGRAGVAGCQIGVARAAFSYNVDGEVGYVLNPRIDEVRGEPVLVDEGCLSVPELGFPTPRHPYCRVVGVDLAGDEVVLEGEGLMAQMLQHEMGHLDGKLYLQALDKEMRSVAMAEVRKAAWY</sequence>
<dbReference type="GO" id="GO:0006412">
    <property type="term" value="P:translation"/>
    <property type="evidence" value="ECO:0007669"/>
    <property type="project" value="UniProtKB-UniRule"/>
</dbReference>
<dbReference type="EC" id="3.5.1.88" evidence="6"/>
<dbReference type="PIRSF" id="PIRSF004749">
    <property type="entry name" value="Pep_def"/>
    <property type="match status" value="1"/>
</dbReference>
<reference evidence="7 8" key="1">
    <citation type="submission" date="2019-08" db="EMBL/GenBank/DDBJ databases">
        <title>Agrococcus lahaulensis sp. nov., isolated from a cold desert of the Indian Himalayas.</title>
        <authorList>
            <person name="Qu J.H."/>
        </authorList>
    </citation>
    <scope>NUCLEOTIDE SEQUENCE [LARGE SCALE GENOMIC DNA]</scope>
    <source>
        <strain evidence="7 8">NS18</strain>
    </source>
</reference>
<keyword evidence="3 6" id="KW-0378">Hydrolase</keyword>
<proteinExistence type="inferred from homology"/>
<comment type="cofactor">
    <cofactor evidence="6">
        <name>Fe(2+)</name>
        <dbReference type="ChEBI" id="CHEBI:29033"/>
    </cofactor>
    <text evidence="6">Binds 1 Fe(2+) ion.</text>
</comment>
<dbReference type="EMBL" id="VOIR01000016">
    <property type="protein sequence ID" value="KAA6431322.1"/>
    <property type="molecule type" value="Genomic_DNA"/>
</dbReference>
<comment type="similarity">
    <text evidence="1 6">Belongs to the polypeptide deformylase family.</text>
</comment>
<evidence type="ECO:0000256" key="2">
    <source>
        <dbReference type="ARBA" id="ARBA00022723"/>
    </source>
</evidence>
<evidence type="ECO:0000313" key="7">
    <source>
        <dbReference type="EMBL" id="KAA6431322.1"/>
    </source>
</evidence>
<dbReference type="GO" id="GO:0042586">
    <property type="term" value="F:peptide deformylase activity"/>
    <property type="evidence" value="ECO:0007669"/>
    <property type="project" value="UniProtKB-UniRule"/>
</dbReference>
<dbReference type="CDD" id="cd00487">
    <property type="entry name" value="Pep_deformylase"/>
    <property type="match status" value="1"/>
</dbReference>
<keyword evidence="4 6" id="KW-0648">Protein biosynthesis</keyword>
<keyword evidence="5 6" id="KW-0408">Iron</keyword>
<accession>A0A5M8Q9U0</accession>
<keyword evidence="2 6" id="KW-0479">Metal-binding</keyword>
<evidence type="ECO:0000313" key="8">
    <source>
        <dbReference type="Proteomes" id="UP000323221"/>
    </source>
</evidence>
<feature type="binding site" evidence="6">
    <location>
        <position position="89"/>
    </location>
    <ligand>
        <name>Fe cation</name>
        <dbReference type="ChEBI" id="CHEBI:24875"/>
    </ligand>
</feature>
<dbReference type="PRINTS" id="PR01576">
    <property type="entry name" value="PDEFORMYLASE"/>
</dbReference>
<dbReference type="PANTHER" id="PTHR10458">
    <property type="entry name" value="PEPTIDE DEFORMYLASE"/>
    <property type="match status" value="1"/>
</dbReference>
<comment type="catalytic activity">
    <reaction evidence="6">
        <text>N-terminal N-formyl-L-methionyl-[peptide] + H2O = N-terminal L-methionyl-[peptide] + formate</text>
        <dbReference type="Rhea" id="RHEA:24420"/>
        <dbReference type="Rhea" id="RHEA-COMP:10639"/>
        <dbReference type="Rhea" id="RHEA-COMP:10640"/>
        <dbReference type="ChEBI" id="CHEBI:15377"/>
        <dbReference type="ChEBI" id="CHEBI:15740"/>
        <dbReference type="ChEBI" id="CHEBI:49298"/>
        <dbReference type="ChEBI" id="CHEBI:64731"/>
        <dbReference type="EC" id="3.5.1.88"/>
    </reaction>
</comment>
<dbReference type="InterPro" id="IPR036821">
    <property type="entry name" value="Peptide_deformylase_sf"/>
</dbReference>
<evidence type="ECO:0000256" key="1">
    <source>
        <dbReference type="ARBA" id="ARBA00010759"/>
    </source>
</evidence>
<organism evidence="7 8">
    <name type="scientific">Agrococcus sediminis</name>
    <dbReference type="NCBI Taxonomy" id="2599924"/>
    <lineage>
        <taxon>Bacteria</taxon>
        <taxon>Bacillati</taxon>
        <taxon>Actinomycetota</taxon>
        <taxon>Actinomycetes</taxon>
        <taxon>Micrococcales</taxon>
        <taxon>Microbacteriaceae</taxon>
        <taxon>Agrococcus</taxon>
    </lineage>
</organism>
<dbReference type="Gene3D" id="3.90.45.10">
    <property type="entry name" value="Peptide deformylase"/>
    <property type="match status" value="1"/>
</dbReference>
<comment type="function">
    <text evidence="6">Removes the formyl group from the N-terminal Met of newly synthesized proteins. Requires at least a dipeptide for an efficient rate of reaction. N-terminal L-methionine is a prerequisite for activity but the enzyme has broad specificity at other positions.</text>
</comment>
<dbReference type="OrthoDB" id="9804313at2"/>
<keyword evidence="8" id="KW-1185">Reference proteome</keyword>
<dbReference type="InterPro" id="IPR023635">
    <property type="entry name" value="Peptide_deformylase"/>
</dbReference>
<gene>
    <name evidence="6" type="primary">def</name>
    <name evidence="7" type="ORF">FQ330_11205</name>
</gene>
<evidence type="ECO:0000256" key="4">
    <source>
        <dbReference type="ARBA" id="ARBA00022917"/>
    </source>
</evidence>
<protein>
    <recommendedName>
        <fullName evidence="6">Peptide deformylase</fullName>
        <shortName evidence="6">PDF</shortName>
        <ecNumber evidence="6">3.5.1.88</ecNumber>
    </recommendedName>
    <alternativeName>
        <fullName evidence="6">Polypeptide deformylase</fullName>
    </alternativeName>
</protein>
<evidence type="ECO:0000256" key="6">
    <source>
        <dbReference type="HAMAP-Rule" id="MF_00163"/>
    </source>
</evidence>
<dbReference type="AlphaFoldDB" id="A0A5M8Q9U0"/>
<evidence type="ECO:0000256" key="3">
    <source>
        <dbReference type="ARBA" id="ARBA00022801"/>
    </source>
</evidence>
<dbReference type="PANTHER" id="PTHR10458:SF2">
    <property type="entry name" value="PEPTIDE DEFORMYLASE, MITOCHONDRIAL"/>
    <property type="match status" value="1"/>
</dbReference>
<dbReference type="HAMAP" id="MF_00163">
    <property type="entry name" value="Pep_deformylase"/>
    <property type="match status" value="1"/>
</dbReference>
<dbReference type="RefSeq" id="WP_146357586.1">
    <property type="nucleotide sequence ID" value="NZ_JBIVQT010000009.1"/>
</dbReference>
<dbReference type="GO" id="GO:0046872">
    <property type="term" value="F:metal ion binding"/>
    <property type="evidence" value="ECO:0007669"/>
    <property type="project" value="UniProtKB-KW"/>
</dbReference>
<feature type="active site" evidence="6">
    <location>
        <position position="132"/>
    </location>
</feature>
<feature type="binding site" evidence="6">
    <location>
        <position position="135"/>
    </location>
    <ligand>
        <name>Fe cation</name>
        <dbReference type="ChEBI" id="CHEBI:24875"/>
    </ligand>
</feature>
<dbReference type="Pfam" id="PF01327">
    <property type="entry name" value="Pep_deformylase"/>
    <property type="match status" value="1"/>
</dbReference>
<feature type="binding site" evidence="6">
    <location>
        <position position="131"/>
    </location>
    <ligand>
        <name>Fe cation</name>
        <dbReference type="ChEBI" id="CHEBI:24875"/>
    </ligand>
</feature>
<evidence type="ECO:0000256" key="5">
    <source>
        <dbReference type="ARBA" id="ARBA00023004"/>
    </source>
</evidence>
<dbReference type="SUPFAM" id="SSF56420">
    <property type="entry name" value="Peptide deformylase"/>
    <property type="match status" value="1"/>
</dbReference>